<dbReference type="AlphaFoldDB" id="A0A4W2EFI5"/>
<dbReference type="Ensembl" id="ENSBIXT00000023214.1">
    <property type="protein sequence ID" value="ENSBIXP00000034916.1"/>
    <property type="gene ID" value="ENSBIXG00000018009.1"/>
</dbReference>
<reference evidence="2 3" key="1">
    <citation type="submission" date="2018-11" db="EMBL/GenBank/DDBJ databases">
        <title>Haplotype-resolved cattle genomes.</title>
        <authorList>
            <person name="Low W.Y."/>
            <person name="Tearle R."/>
            <person name="Bickhart D.M."/>
            <person name="Rosen B.D."/>
            <person name="Koren S."/>
            <person name="Rhie A."/>
            <person name="Hiendleder S."/>
            <person name="Phillippy A.M."/>
            <person name="Smith T.P.L."/>
            <person name="Williams J.L."/>
        </authorList>
    </citation>
    <scope>NUCLEOTIDE SEQUENCE [LARGE SCALE GENOMIC DNA]</scope>
</reference>
<evidence type="ECO:0000313" key="3">
    <source>
        <dbReference type="Proteomes" id="UP000314981"/>
    </source>
</evidence>
<sequence>MNVGSLDTLPPSPLFFFLQLLKSTMIMLEHIFVSWRNFSLMLLQFLGEQKMTKELCHPSREIP</sequence>
<evidence type="ECO:0000313" key="2">
    <source>
        <dbReference type="Ensembl" id="ENSBIXP00000034916.1"/>
    </source>
</evidence>
<keyword evidence="1" id="KW-1133">Transmembrane helix</keyword>
<keyword evidence="1" id="KW-0472">Membrane</keyword>
<keyword evidence="1" id="KW-0812">Transmembrane</keyword>
<organism evidence="2 3">
    <name type="scientific">Bos indicus x Bos taurus</name>
    <name type="common">Hybrid cattle</name>
    <dbReference type="NCBI Taxonomy" id="30522"/>
    <lineage>
        <taxon>Eukaryota</taxon>
        <taxon>Metazoa</taxon>
        <taxon>Chordata</taxon>
        <taxon>Craniata</taxon>
        <taxon>Vertebrata</taxon>
        <taxon>Euteleostomi</taxon>
        <taxon>Mammalia</taxon>
        <taxon>Eutheria</taxon>
        <taxon>Laurasiatheria</taxon>
        <taxon>Artiodactyla</taxon>
        <taxon>Ruminantia</taxon>
        <taxon>Pecora</taxon>
        <taxon>Bovidae</taxon>
        <taxon>Bovinae</taxon>
        <taxon>Bos</taxon>
    </lineage>
</organism>
<name>A0A4W2EFI5_BOBOX</name>
<dbReference type="Proteomes" id="UP000314981">
    <property type="component" value="Chromosome 4"/>
</dbReference>
<feature type="transmembrane region" description="Helical" evidence="1">
    <location>
        <begin position="14"/>
        <end position="35"/>
    </location>
</feature>
<keyword evidence="3" id="KW-1185">Reference proteome</keyword>
<accession>A0A4W2EFI5</accession>
<reference evidence="2" key="2">
    <citation type="submission" date="2025-08" db="UniProtKB">
        <authorList>
            <consortium name="Ensembl"/>
        </authorList>
    </citation>
    <scope>IDENTIFICATION</scope>
</reference>
<dbReference type="InterPro" id="IPR054133">
    <property type="entry name" value="TARP"/>
</dbReference>
<dbReference type="OMA" id="IMLEHIF"/>
<protein>
    <submittedName>
        <fullName evidence="2">Uncharacterized protein</fullName>
    </submittedName>
</protein>
<evidence type="ECO:0000256" key="1">
    <source>
        <dbReference type="SAM" id="Phobius"/>
    </source>
</evidence>
<reference evidence="2" key="3">
    <citation type="submission" date="2025-09" db="UniProtKB">
        <authorList>
            <consortium name="Ensembl"/>
        </authorList>
    </citation>
    <scope>IDENTIFICATION</scope>
</reference>
<proteinExistence type="predicted"/>
<dbReference type="Pfam" id="PF21951">
    <property type="entry name" value="TARP"/>
    <property type="match status" value="1"/>
</dbReference>